<feature type="compositionally biased region" description="Basic and acidic residues" evidence="1">
    <location>
        <begin position="11"/>
        <end position="23"/>
    </location>
</feature>
<dbReference type="EMBL" id="FOSQ01000004">
    <property type="protein sequence ID" value="SFK61514.1"/>
    <property type="molecule type" value="Genomic_DNA"/>
</dbReference>
<evidence type="ECO:0000256" key="1">
    <source>
        <dbReference type="SAM" id="MobiDB-lite"/>
    </source>
</evidence>
<reference evidence="2 3" key="1">
    <citation type="submission" date="2016-10" db="EMBL/GenBank/DDBJ databases">
        <authorList>
            <person name="de Groot N.N."/>
        </authorList>
    </citation>
    <scope>NUCLEOTIDE SEQUENCE [LARGE SCALE GENOMIC DNA]</scope>
    <source>
        <strain evidence="2 3">DSM 19981</strain>
    </source>
</reference>
<dbReference type="RefSeq" id="WP_092960371.1">
    <property type="nucleotide sequence ID" value="NZ_FOSQ01000004.1"/>
</dbReference>
<feature type="compositionally biased region" description="Basic and acidic residues" evidence="1">
    <location>
        <begin position="783"/>
        <end position="792"/>
    </location>
</feature>
<dbReference type="AlphaFoldDB" id="A0A1I4AYJ3"/>
<sequence length="792" mass="84937">MTDVAASENVNARDGKSGRQGEVRHEQLVRQLDALIKAGRTEDVLPLVAALPADAVPRPVLLRKVVALLMLGRLADAIPNRAALIDGVTETEAHRLVIEFWRVARRCAAMGRGPEATFAADAAATLLGRFDLLPTVPDRQLLEGLQADAINGGGEFAIAILGHLLHRGIERSFFIKFLAGLGGSRPHLGGKRPLDVLAARARAVAEQPDAAPLLREGAALMLYAAQDFARAVTVAEGAPAGSLAALVAADAGKRVKVSDQMRRRAVAPAKKAARAAKDHPPFIVVHRGGQDYVALCAASLALQNGANNVVLLGDDTTATIGIGRYAAISDYFESAAAFAPSYVHHSVSEPIYGLFSFQRWLVVEEFCRKNRIDQCVVIDSDALAFSSASEIIAAMPPGYGMNDWTWTTTVRDRMALAGLADCMRSVYARPRDEIIPFVNSLGRMVTGREARSFQDMHMFYHYRDTTKGVVVSQYAQLFHGGLDQASTLDNGLEVGAPGELAPIVLGRALKRPYLQDGRLHFREEGGAQRFIRFHTVHCQGPAKAVLHHYAALMLPGAEGTLAAWESHPAPTLKASTMPVSAPAPEAAASQPANPTLKQVPNLRLPEHAALKERLRGFVNALAPLGLQVSLRLADGPVLTAGSELRLELEVHNPGARGYPDAFEGYAALLAGFVITAEAADGIRKVAEPRWAVPEGGFPAGATVTLTGTLPTSKLAPGRYKVSADPVFEYIRWFERNVDQRPTLTFEVVATASADSADAAASTQHPRHEAPLDRGFNSSTETQGKSRVEVGRR</sequence>
<feature type="region of interest" description="Disordered" evidence="1">
    <location>
        <begin position="1"/>
        <end position="23"/>
    </location>
</feature>
<gene>
    <name evidence="2" type="ORF">SAMN02745775_104296</name>
</gene>
<dbReference type="Proteomes" id="UP000199473">
    <property type="component" value="Unassembled WGS sequence"/>
</dbReference>
<feature type="region of interest" description="Disordered" evidence="1">
    <location>
        <begin position="756"/>
        <end position="792"/>
    </location>
</feature>
<evidence type="ECO:0000313" key="2">
    <source>
        <dbReference type="EMBL" id="SFK61514.1"/>
    </source>
</evidence>
<name>A0A1I4AYJ3_9PROT</name>
<accession>A0A1I4AYJ3</accession>
<evidence type="ECO:0000313" key="3">
    <source>
        <dbReference type="Proteomes" id="UP000199473"/>
    </source>
</evidence>
<protein>
    <submittedName>
        <fullName evidence="2">Uncharacterized protein</fullName>
    </submittedName>
</protein>
<organism evidence="2 3">
    <name type="scientific">Falsiroseomonas stagni DSM 19981</name>
    <dbReference type="NCBI Taxonomy" id="1123062"/>
    <lineage>
        <taxon>Bacteria</taxon>
        <taxon>Pseudomonadati</taxon>
        <taxon>Pseudomonadota</taxon>
        <taxon>Alphaproteobacteria</taxon>
        <taxon>Acetobacterales</taxon>
        <taxon>Roseomonadaceae</taxon>
        <taxon>Falsiroseomonas</taxon>
    </lineage>
</organism>
<keyword evidence="3" id="KW-1185">Reference proteome</keyword>
<dbReference type="OrthoDB" id="7299295at2"/>
<proteinExistence type="predicted"/>